<accession>A0A238KZJ6</accession>
<feature type="transmembrane region" description="Helical" evidence="1">
    <location>
        <begin position="6"/>
        <end position="26"/>
    </location>
</feature>
<proteinExistence type="predicted"/>
<reference evidence="2 3" key="1">
    <citation type="submission" date="2017-05" db="EMBL/GenBank/DDBJ databases">
        <authorList>
            <person name="Song R."/>
            <person name="Chenine A.L."/>
            <person name="Ruprecht R.M."/>
        </authorList>
    </citation>
    <scope>NUCLEOTIDE SEQUENCE [LARGE SCALE GENOMIC DNA]</scope>
    <source>
        <strain evidence="2 3">CECT 8663</strain>
    </source>
</reference>
<evidence type="ECO:0000256" key="1">
    <source>
        <dbReference type="SAM" id="Phobius"/>
    </source>
</evidence>
<dbReference type="OrthoDB" id="7875746at2"/>
<dbReference type="AlphaFoldDB" id="A0A238KZJ6"/>
<evidence type="ECO:0000313" key="2">
    <source>
        <dbReference type="EMBL" id="SMX47632.1"/>
    </source>
</evidence>
<organism evidence="2 3">
    <name type="scientific">Pelagimonas varians</name>
    <dbReference type="NCBI Taxonomy" id="696760"/>
    <lineage>
        <taxon>Bacteria</taxon>
        <taxon>Pseudomonadati</taxon>
        <taxon>Pseudomonadota</taxon>
        <taxon>Alphaproteobacteria</taxon>
        <taxon>Rhodobacterales</taxon>
        <taxon>Roseobacteraceae</taxon>
        <taxon>Pelagimonas</taxon>
    </lineage>
</organism>
<keyword evidence="3" id="KW-1185">Reference proteome</keyword>
<name>A0A238KZJ6_9RHOB</name>
<keyword evidence="1" id="KW-0472">Membrane</keyword>
<dbReference type="EMBL" id="FXYH01000015">
    <property type="protein sequence ID" value="SMX47632.1"/>
    <property type="molecule type" value="Genomic_DNA"/>
</dbReference>
<gene>
    <name evidence="2" type="ORF">PEV8663_03593</name>
</gene>
<evidence type="ECO:0000313" key="3">
    <source>
        <dbReference type="Proteomes" id="UP000220836"/>
    </source>
</evidence>
<dbReference type="InterPro" id="IPR008407">
    <property type="entry name" value="Brnchd-chn_aa_trnsp_AzlD"/>
</dbReference>
<dbReference type="RefSeq" id="WP_097806054.1">
    <property type="nucleotide sequence ID" value="NZ_FXYH01000015.1"/>
</dbReference>
<feature type="transmembrane region" description="Helical" evidence="1">
    <location>
        <begin position="63"/>
        <end position="93"/>
    </location>
</feature>
<keyword evidence="1" id="KW-1133">Transmembrane helix</keyword>
<keyword evidence="1" id="KW-0812">Transmembrane</keyword>
<dbReference type="Pfam" id="PF05437">
    <property type="entry name" value="AzlD"/>
    <property type="match status" value="1"/>
</dbReference>
<dbReference type="Proteomes" id="UP000220836">
    <property type="component" value="Unassembled WGS sequence"/>
</dbReference>
<sequence>MTDIVLIIVLCAAATYLTRIGGHLIMLRFGEVHHRVEAALGAVPIAILTALVAPSMLTGGVPGVAALIATGVAALRVSLVISVAVGLAVLVVLRAAGL</sequence>
<protein>
    <submittedName>
        <fullName evidence="2">Branched-chain amino acid transport protein (AzlD)</fullName>
    </submittedName>
</protein>
<feature type="transmembrane region" description="Helical" evidence="1">
    <location>
        <begin position="38"/>
        <end position="57"/>
    </location>
</feature>